<keyword evidence="6" id="KW-0472">Membrane</keyword>
<evidence type="ECO:0000256" key="4">
    <source>
        <dbReference type="ARBA" id="ARBA00022781"/>
    </source>
</evidence>
<dbReference type="SUPFAM" id="SSF52943">
    <property type="entry name" value="ATP synthase (F1-ATPase), gamma subunit"/>
    <property type="match status" value="1"/>
</dbReference>
<dbReference type="GO" id="GO:0046933">
    <property type="term" value="F:proton-transporting ATP synthase activity, rotational mechanism"/>
    <property type="evidence" value="ECO:0007669"/>
    <property type="project" value="InterPro"/>
</dbReference>
<protein>
    <submittedName>
        <fullName evidence="9">Uncharacterized protein</fullName>
    </submittedName>
</protein>
<keyword evidence="5" id="KW-0406">Ion transport</keyword>
<dbReference type="InterPro" id="IPR035968">
    <property type="entry name" value="ATP_synth_F1_ATPase_gsu"/>
</dbReference>
<evidence type="ECO:0000256" key="7">
    <source>
        <dbReference type="ARBA" id="ARBA00023196"/>
    </source>
</evidence>
<evidence type="ECO:0000313" key="9">
    <source>
        <dbReference type="EMBL" id="GAG35755.1"/>
    </source>
</evidence>
<gene>
    <name evidence="9" type="ORF">S01H1_63458</name>
</gene>
<dbReference type="PRINTS" id="PR00126">
    <property type="entry name" value="ATPASEGAMMA"/>
</dbReference>
<comment type="similarity">
    <text evidence="2">Belongs to the ATPase gamma chain family.</text>
</comment>
<dbReference type="AlphaFoldDB" id="X0WYF8"/>
<organism evidence="9">
    <name type="scientific">marine sediment metagenome</name>
    <dbReference type="NCBI Taxonomy" id="412755"/>
    <lineage>
        <taxon>unclassified sequences</taxon>
        <taxon>metagenomes</taxon>
        <taxon>ecological metagenomes</taxon>
    </lineage>
</organism>
<keyword evidence="7" id="KW-0139">CF(1)</keyword>
<keyword evidence="8" id="KW-0066">ATP synthesis</keyword>
<name>X0WYF8_9ZZZZ</name>
<evidence type="ECO:0000256" key="5">
    <source>
        <dbReference type="ARBA" id="ARBA00023065"/>
    </source>
</evidence>
<evidence type="ECO:0000256" key="8">
    <source>
        <dbReference type="ARBA" id="ARBA00023310"/>
    </source>
</evidence>
<keyword evidence="3" id="KW-0813">Transport</keyword>
<evidence type="ECO:0000256" key="6">
    <source>
        <dbReference type="ARBA" id="ARBA00023136"/>
    </source>
</evidence>
<dbReference type="Gene3D" id="3.40.1380.10">
    <property type="match status" value="1"/>
</dbReference>
<dbReference type="GO" id="GO:0045259">
    <property type="term" value="C:proton-transporting ATP synthase complex"/>
    <property type="evidence" value="ECO:0007669"/>
    <property type="project" value="UniProtKB-KW"/>
</dbReference>
<dbReference type="EMBL" id="BARS01041763">
    <property type="protein sequence ID" value="GAG35755.1"/>
    <property type="molecule type" value="Genomic_DNA"/>
</dbReference>
<proteinExistence type="inferred from homology"/>
<feature type="non-terminal residue" evidence="9">
    <location>
        <position position="211"/>
    </location>
</feature>
<evidence type="ECO:0000256" key="1">
    <source>
        <dbReference type="ARBA" id="ARBA00004170"/>
    </source>
</evidence>
<dbReference type="InterPro" id="IPR000131">
    <property type="entry name" value="ATP_synth_F1_gsu"/>
</dbReference>
<keyword evidence="4" id="KW-0375">Hydrogen ion transport</keyword>
<evidence type="ECO:0000256" key="2">
    <source>
        <dbReference type="ARBA" id="ARBA00007681"/>
    </source>
</evidence>
<evidence type="ECO:0000256" key="3">
    <source>
        <dbReference type="ARBA" id="ARBA00022448"/>
    </source>
</evidence>
<sequence length="211" mass="23729">MEMVSAVRYQQHYKRWAGGGQFYDSLAQLAYLIVAAEQTIEHPLMLDNESDCNAILAIGSDRGLCGAYNSNICHLIEVHMDMARRFGKKLKIYAKGRKVINYLNNRGIKLEATYDESDELSAPGQVKAIADEFMADYAAGRIGRLGVVYTRFYSPASQRAQTLMVLPVAELIDDLTTRATVIWPWELAFEDFLLSPSAEEIFDSLATMMVR</sequence>
<comment type="subcellular location">
    <subcellularLocation>
        <location evidence="1">Membrane</location>
        <topology evidence="1">Peripheral membrane protein</topology>
    </subcellularLocation>
</comment>
<dbReference type="Pfam" id="PF00231">
    <property type="entry name" value="ATP-synt"/>
    <property type="match status" value="1"/>
</dbReference>
<accession>X0WYF8</accession>
<comment type="caution">
    <text evidence="9">The sequence shown here is derived from an EMBL/GenBank/DDBJ whole genome shotgun (WGS) entry which is preliminary data.</text>
</comment>
<reference evidence="9" key="1">
    <citation type="journal article" date="2014" name="Front. Microbiol.">
        <title>High frequency of phylogenetically diverse reductive dehalogenase-homologous genes in deep subseafloor sedimentary metagenomes.</title>
        <authorList>
            <person name="Kawai M."/>
            <person name="Futagami T."/>
            <person name="Toyoda A."/>
            <person name="Takaki Y."/>
            <person name="Nishi S."/>
            <person name="Hori S."/>
            <person name="Arai W."/>
            <person name="Tsubouchi T."/>
            <person name="Morono Y."/>
            <person name="Uchiyama I."/>
            <person name="Ito T."/>
            <person name="Fujiyama A."/>
            <person name="Inagaki F."/>
            <person name="Takami H."/>
        </authorList>
    </citation>
    <scope>NUCLEOTIDE SEQUENCE</scope>
    <source>
        <strain evidence="9">Expedition CK06-06</strain>
    </source>
</reference>